<dbReference type="InterPro" id="IPR025669">
    <property type="entry name" value="AAA_dom"/>
</dbReference>
<sequence>MKLKKRKQIIPFYILQKHIILILIVGILSFFVVWNKLKNTVQIYYESTGILEIDPVIVPTFSINSFEVSQNSITQYYEKYVGTQIKKITSKKIVKSALKKLTKEELKALYGSDEINDFLVNIFIRKIKVEYLSNTHLVKISLQSKQKIGIEHFINYLMKEYINESNDNKIIEDNFRIQYLIEEKKKIESEIQGKLVLVKKIAQEIGTGNFDSSDMPYKSELNSLETSYVEVYKNKIEQEKKYFELKNEIETIKKMPIEKEIKSLLIQDSVYKEIKLNYIEKINKLNDELDSIPKGSNKEKQILGKIKVYQNKIEELEKETKYNLKKNIEKSREYDLKIKELNAKTNYESAKKQEEAIKEQLEEIRGKYSEISLKILEAQELNFDILQLKTSLSEIKNRISYLISETKNPGRLKILESASKVYGPAGNDAMKRKVIALVLAFGWISFLCFIYEILDQRIKTPQDVKYALGFSSAWPISHLKKGNFISASLYNTHSVIYKAIKSLVTKLNIEREKHGAKIAVINGVDKKSGVTELIINAAHTMRENCDKVLILELNTESANIAKKMHIDIDRNLGLKDYLTGKKLNKCIYKDYERNIDILHMGGIINITNKTIKEILEDLKQEYDFIFIDSAPVMQSAMTEYLLLQSDIAVLVIHGNYTTHSKLIKTVELINQFEIDSFTTVINWGRVGKFKR</sequence>
<dbReference type="PANTHER" id="PTHR32309:SF13">
    <property type="entry name" value="FERRIC ENTEROBACTIN TRANSPORT PROTEIN FEPE"/>
    <property type="match status" value="1"/>
</dbReference>
<evidence type="ECO:0000256" key="1">
    <source>
        <dbReference type="SAM" id="Phobius"/>
    </source>
</evidence>
<keyword evidence="4" id="KW-1185">Reference proteome</keyword>
<dbReference type="SUPFAM" id="SSF52540">
    <property type="entry name" value="P-loop containing nucleoside triphosphate hydrolases"/>
    <property type="match status" value="1"/>
</dbReference>
<proteinExistence type="predicted"/>
<evidence type="ECO:0000313" key="3">
    <source>
        <dbReference type="EMBL" id="TDT72441.1"/>
    </source>
</evidence>
<protein>
    <submittedName>
        <fullName evidence="3">Mrp family chromosome partitioning ATPase</fullName>
    </submittedName>
</protein>
<name>A0AA46E0E8_9FUSO</name>
<evidence type="ECO:0000313" key="4">
    <source>
        <dbReference type="Proteomes" id="UP000294678"/>
    </source>
</evidence>
<dbReference type="Pfam" id="PF13614">
    <property type="entry name" value="AAA_31"/>
    <property type="match status" value="1"/>
</dbReference>
<feature type="transmembrane region" description="Helical" evidence="1">
    <location>
        <begin position="12"/>
        <end position="34"/>
    </location>
</feature>
<keyword evidence="1" id="KW-0812">Transmembrane</keyword>
<dbReference type="Gene3D" id="3.40.50.300">
    <property type="entry name" value="P-loop containing nucleotide triphosphate hydrolases"/>
    <property type="match status" value="1"/>
</dbReference>
<gene>
    <name evidence="3" type="ORF">EV215_0247</name>
</gene>
<comment type="caution">
    <text evidence="3">The sequence shown here is derived from an EMBL/GenBank/DDBJ whole genome shotgun (WGS) entry which is preliminary data.</text>
</comment>
<dbReference type="InterPro" id="IPR050445">
    <property type="entry name" value="Bact_polysacc_biosynth/exp"/>
</dbReference>
<keyword evidence="1" id="KW-1133">Transmembrane helix</keyword>
<keyword evidence="1" id="KW-0472">Membrane</keyword>
<dbReference type="GO" id="GO:0004713">
    <property type="term" value="F:protein tyrosine kinase activity"/>
    <property type="evidence" value="ECO:0007669"/>
    <property type="project" value="TreeGrafter"/>
</dbReference>
<reference evidence="3 4" key="1">
    <citation type="submission" date="2019-03" db="EMBL/GenBank/DDBJ databases">
        <title>Genomic Encyclopedia of Type Strains, Phase IV (KMG-IV): sequencing the most valuable type-strain genomes for metagenomic binning, comparative biology and taxonomic classification.</title>
        <authorList>
            <person name="Goeker M."/>
        </authorList>
    </citation>
    <scope>NUCLEOTIDE SEQUENCE [LARGE SCALE GENOMIC DNA]</scope>
    <source>
        <strain evidence="3 4">DSM 100055</strain>
    </source>
</reference>
<dbReference type="AlphaFoldDB" id="A0AA46E0E8"/>
<dbReference type="InterPro" id="IPR027417">
    <property type="entry name" value="P-loop_NTPase"/>
</dbReference>
<dbReference type="EMBL" id="SOBG01000001">
    <property type="protein sequence ID" value="TDT72441.1"/>
    <property type="molecule type" value="Genomic_DNA"/>
</dbReference>
<dbReference type="PANTHER" id="PTHR32309">
    <property type="entry name" value="TYROSINE-PROTEIN KINASE"/>
    <property type="match status" value="1"/>
</dbReference>
<dbReference type="RefSeq" id="WP_134112086.1">
    <property type="nucleotide sequence ID" value="NZ_SOBG01000001.1"/>
</dbReference>
<accession>A0AA46E0E8</accession>
<dbReference type="GO" id="GO:0005886">
    <property type="term" value="C:plasma membrane"/>
    <property type="evidence" value="ECO:0007669"/>
    <property type="project" value="TreeGrafter"/>
</dbReference>
<evidence type="ECO:0000259" key="2">
    <source>
        <dbReference type="Pfam" id="PF13614"/>
    </source>
</evidence>
<feature type="domain" description="AAA" evidence="2">
    <location>
        <begin position="525"/>
        <end position="671"/>
    </location>
</feature>
<dbReference type="Proteomes" id="UP000294678">
    <property type="component" value="Unassembled WGS sequence"/>
</dbReference>
<organism evidence="3 4">
    <name type="scientific">Hypnocyclicus thermotrophus</name>
    <dbReference type="NCBI Taxonomy" id="1627895"/>
    <lineage>
        <taxon>Bacteria</taxon>
        <taxon>Fusobacteriati</taxon>
        <taxon>Fusobacteriota</taxon>
        <taxon>Fusobacteriia</taxon>
        <taxon>Fusobacteriales</taxon>
        <taxon>Fusobacteriaceae</taxon>
        <taxon>Hypnocyclicus</taxon>
    </lineage>
</organism>